<dbReference type="EMBL" id="RWGY01000013">
    <property type="protein sequence ID" value="TVU24546.1"/>
    <property type="molecule type" value="Genomic_DNA"/>
</dbReference>
<protein>
    <submittedName>
        <fullName evidence="2">Uncharacterized protein</fullName>
    </submittedName>
</protein>
<accession>A0A5J9ULV2</accession>
<dbReference type="AlphaFoldDB" id="A0A5J9ULV2"/>
<evidence type="ECO:0000256" key="1">
    <source>
        <dbReference type="SAM" id="MobiDB-lite"/>
    </source>
</evidence>
<dbReference type="Proteomes" id="UP000324897">
    <property type="component" value="Chromosome 2"/>
</dbReference>
<keyword evidence="3" id="KW-1185">Reference proteome</keyword>
<reference evidence="2 3" key="1">
    <citation type="journal article" date="2019" name="Sci. Rep.">
        <title>A high-quality genome of Eragrostis curvula grass provides insights into Poaceae evolution and supports new strategies to enhance forage quality.</title>
        <authorList>
            <person name="Carballo J."/>
            <person name="Santos B.A.C.M."/>
            <person name="Zappacosta D."/>
            <person name="Garbus I."/>
            <person name="Selva J.P."/>
            <person name="Gallo C.A."/>
            <person name="Diaz A."/>
            <person name="Albertini E."/>
            <person name="Caccamo M."/>
            <person name="Echenique V."/>
        </authorList>
    </citation>
    <scope>NUCLEOTIDE SEQUENCE [LARGE SCALE GENOMIC DNA]</scope>
    <source>
        <strain evidence="3">cv. Victoria</strain>
        <tissue evidence="2">Leaf</tissue>
    </source>
</reference>
<evidence type="ECO:0000313" key="2">
    <source>
        <dbReference type="EMBL" id="TVU24546.1"/>
    </source>
</evidence>
<organism evidence="2 3">
    <name type="scientific">Eragrostis curvula</name>
    <name type="common">weeping love grass</name>
    <dbReference type="NCBI Taxonomy" id="38414"/>
    <lineage>
        <taxon>Eukaryota</taxon>
        <taxon>Viridiplantae</taxon>
        <taxon>Streptophyta</taxon>
        <taxon>Embryophyta</taxon>
        <taxon>Tracheophyta</taxon>
        <taxon>Spermatophyta</taxon>
        <taxon>Magnoliopsida</taxon>
        <taxon>Liliopsida</taxon>
        <taxon>Poales</taxon>
        <taxon>Poaceae</taxon>
        <taxon>PACMAD clade</taxon>
        <taxon>Chloridoideae</taxon>
        <taxon>Eragrostideae</taxon>
        <taxon>Eragrostidinae</taxon>
        <taxon>Eragrostis</taxon>
    </lineage>
</organism>
<sequence>MAPLSTALDDSRSSRTPVAPSMMLQRRHAPSSFMQLGDATEALKEMATLLLHVKEKVHKESRKKAEAISWCSARKDVSTVIISDGFLDSSL</sequence>
<name>A0A5J9ULV2_9POAL</name>
<dbReference type="Gramene" id="TVU24546">
    <property type="protein sequence ID" value="TVU24546"/>
    <property type="gene ID" value="EJB05_26990"/>
</dbReference>
<comment type="caution">
    <text evidence="2">The sequence shown here is derived from an EMBL/GenBank/DDBJ whole genome shotgun (WGS) entry which is preliminary data.</text>
</comment>
<feature type="region of interest" description="Disordered" evidence="1">
    <location>
        <begin position="1"/>
        <end position="22"/>
    </location>
</feature>
<proteinExistence type="predicted"/>
<evidence type="ECO:0000313" key="3">
    <source>
        <dbReference type="Proteomes" id="UP000324897"/>
    </source>
</evidence>
<gene>
    <name evidence="2" type="ORF">EJB05_26990</name>
</gene>